<accession>A0AAE1TM35</accession>
<dbReference type="EMBL" id="JAWZYT010006373">
    <property type="protein sequence ID" value="KAK4288289.1"/>
    <property type="molecule type" value="Genomic_DNA"/>
</dbReference>
<dbReference type="AlphaFoldDB" id="A0AAE1TM35"/>
<protein>
    <submittedName>
        <fullName evidence="2">Uncharacterized protein</fullName>
    </submittedName>
</protein>
<name>A0AAE1TM35_9EUCA</name>
<comment type="caution">
    <text evidence="2">The sequence shown here is derived from an EMBL/GenBank/DDBJ whole genome shotgun (WGS) entry which is preliminary data.</text>
</comment>
<evidence type="ECO:0000256" key="1">
    <source>
        <dbReference type="SAM" id="MobiDB-lite"/>
    </source>
</evidence>
<proteinExistence type="predicted"/>
<sequence>MAREWCTVCKGVVVVAGSKGKQGGVLPKKCQAESRNPSSETWARVTSEPHINMPVDKPTGARLWCHTGDVEPNVESHINL</sequence>
<gene>
    <name evidence="2" type="ORF">Pmani_038674</name>
</gene>
<reference evidence="2" key="1">
    <citation type="submission" date="2023-11" db="EMBL/GenBank/DDBJ databases">
        <title>Genome assemblies of two species of porcelain crab, Petrolisthes cinctipes and Petrolisthes manimaculis (Anomura: Porcellanidae).</title>
        <authorList>
            <person name="Angst P."/>
        </authorList>
    </citation>
    <scope>NUCLEOTIDE SEQUENCE</scope>
    <source>
        <strain evidence="2">PB745_02</strain>
        <tissue evidence="2">Gill</tissue>
    </source>
</reference>
<keyword evidence="3" id="KW-1185">Reference proteome</keyword>
<evidence type="ECO:0000313" key="2">
    <source>
        <dbReference type="EMBL" id="KAK4288289.1"/>
    </source>
</evidence>
<evidence type="ECO:0000313" key="3">
    <source>
        <dbReference type="Proteomes" id="UP001292094"/>
    </source>
</evidence>
<organism evidence="2 3">
    <name type="scientific">Petrolisthes manimaculis</name>
    <dbReference type="NCBI Taxonomy" id="1843537"/>
    <lineage>
        <taxon>Eukaryota</taxon>
        <taxon>Metazoa</taxon>
        <taxon>Ecdysozoa</taxon>
        <taxon>Arthropoda</taxon>
        <taxon>Crustacea</taxon>
        <taxon>Multicrustacea</taxon>
        <taxon>Malacostraca</taxon>
        <taxon>Eumalacostraca</taxon>
        <taxon>Eucarida</taxon>
        <taxon>Decapoda</taxon>
        <taxon>Pleocyemata</taxon>
        <taxon>Anomura</taxon>
        <taxon>Galatheoidea</taxon>
        <taxon>Porcellanidae</taxon>
        <taxon>Petrolisthes</taxon>
    </lineage>
</organism>
<feature type="region of interest" description="Disordered" evidence="1">
    <location>
        <begin position="24"/>
        <end position="43"/>
    </location>
</feature>
<dbReference type="Proteomes" id="UP001292094">
    <property type="component" value="Unassembled WGS sequence"/>
</dbReference>